<dbReference type="GO" id="GO:0016020">
    <property type="term" value="C:membrane"/>
    <property type="evidence" value="ECO:0007669"/>
    <property type="project" value="InterPro"/>
</dbReference>
<keyword evidence="8" id="KW-1185">Reference proteome</keyword>
<evidence type="ECO:0000256" key="5">
    <source>
        <dbReference type="ARBA" id="ARBA00046577"/>
    </source>
</evidence>
<comment type="subunit">
    <text evidence="5">Homodimer. The dihydroxyacetone kinase complex is composed of a homodimer of DhaM, a homodimer of DhaK and the subunit DhaL.</text>
</comment>
<evidence type="ECO:0000256" key="4">
    <source>
        <dbReference type="ARBA" id="ARBA00022679"/>
    </source>
</evidence>
<dbReference type="EC" id="2.7.1.121" evidence="3"/>
<dbReference type="Pfam" id="PF03610">
    <property type="entry name" value="EIIA-man"/>
    <property type="match status" value="1"/>
</dbReference>
<accession>A0A2U0SPZ0</accession>
<feature type="domain" description="PTS EIIA type-4" evidence="6">
    <location>
        <begin position="1"/>
        <end position="136"/>
    </location>
</feature>
<dbReference type="PROSITE" id="PS51096">
    <property type="entry name" value="PTS_EIIA_TYPE_4"/>
    <property type="match status" value="1"/>
</dbReference>
<dbReference type="Proteomes" id="UP000245909">
    <property type="component" value="Unassembled WGS sequence"/>
</dbReference>
<dbReference type="GO" id="GO:0009401">
    <property type="term" value="P:phosphoenolpyruvate-dependent sugar phosphotransferase system"/>
    <property type="evidence" value="ECO:0007669"/>
    <property type="project" value="InterPro"/>
</dbReference>
<dbReference type="NCBIfam" id="TIGR02364">
    <property type="entry name" value="dha_pts"/>
    <property type="match status" value="1"/>
</dbReference>
<dbReference type="InterPro" id="IPR039643">
    <property type="entry name" value="DhaM"/>
</dbReference>
<dbReference type="Gene3D" id="3.40.50.510">
    <property type="entry name" value="Phosphotransferase system, mannose-type IIA component"/>
    <property type="match status" value="1"/>
</dbReference>
<dbReference type="RefSeq" id="WP_116631952.1">
    <property type="nucleotide sequence ID" value="NZ_QENU01000008.1"/>
</dbReference>
<dbReference type="PANTHER" id="PTHR38594">
    <property type="entry name" value="PEP-DEPENDENT DIHYDROXYACETONE KINASE, PHOSPHORYL DONOR SUBUNIT DHAM"/>
    <property type="match status" value="1"/>
</dbReference>
<evidence type="ECO:0000256" key="2">
    <source>
        <dbReference type="ARBA" id="ARBA00002788"/>
    </source>
</evidence>
<dbReference type="PANTHER" id="PTHR38594:SF1">
    <property type="entry name" value="PEP-DEPENDENT DIHYDROXYACETONE KINASE, PHOSPHORYL DONOR SUBUNIT DHAM"/>
    <property type="match status" value="1"/>
</dbReference>
<name>A0A2U0SPZ0_9PAST</name>
<organism evidence="7 8">
    <name type="scientific">Alitibacter langaaensis DSM 22999</name>
    <dbReference type="NCBI Taxonomy" id="1122935"/>
    <lineage>
        <taxon>Bacteria</taxon>
        <taxon>Pseudomonadati</taxon>
        <taxon>Pseudomonadota</taxon>
        <taxon>Gammaproteobacteria</taxon>
        <taxon>Pasteurellales</taxon>
        <taxon>Pasteurellaceae</taxon>
        <taxon>Alitibacter</taxon>
    </lineage>
</organism>
<dbReference type="GO" id="GO:0019563">
    <property type="term" value="P:glycerol catabolic process"/>
    <property type="evidence" value="ECO:0007669"/>
    <property type="project" value="InterPro"/>
</dbReference>
<dbReference type="InterPro" id="IPR004701">
    <property type="entry name" value="PTS_EIIA_man-typ"/>
</dbReference>
<dbReference type="InterPro" id="IPR012844">
    <property type="entry name" value="DhaM_N"/>
</dbReference>
<dbReference type="OrthoDB" id="7065393at2"/>
<evidence type="ECO:0000259" key="6">
    <source>
        <dbReference type="PROSITE" id="PS51096"/>
    </source>
</evidence>
<comment type="caution">
    <text evidence="7">The sequence shown here is derived from an EMBL/GenBank/DDBJ whole genome shotgun (WGS) entry which is preliminary data.</text>
</comment>
<evidence type="ECO:0000256" key="3">
    <source>
        <dbReference type="ARBA" id="ARBA00012095"/>
    </source>
</evidence>
<reference evidence="7 8" key="1">
    <citation type="submission" date="2018-05" db="EMBL/GenBank/DDBJ databases">
        <title>Genomic Encyclopedia of Type Strains, Phase IV (KMG-IV): sequencing the most valuable type-strain genomes for metagenomic binning, comparative biology and taxonomic classification.</title>
        <authorList>
            <person name="Goeker M."/>
        </authorList>
    </citation>
    <scope>NUCLEOTIDE SEQUENCE [LARGE SCALE GENOMIC DNA]</scope>
    <source>
        <strain evidence="7 8">DSM 22999</strain>
    </source>
</reference>
<comment type="catalytic activity">
    <reaction evidence="1">
        <text>dihydroxyacetone + phosphoenolpyruvate = dihydroxyacetone phosphate + pyruvate</text>
        <dbReference type="Rhea" id="RHEA:18381"/>
        <dbReference type="ChEBI" id="CHEBI:15361"/>
        <dbReference type="ChEBI" id="CHEBI:16016"/>
        <dbReference type="ChEBI" id="CHEBI:57642"/>
        <dbReference type="ChEBI" id="CHEBI:58702"/>
        <dbReference type="EC" id="2.7.1.121"/>
    </reaction>
</comment>
<evidence type="ECO:0000256" key="1">
    <source>
        <dbReference type="ARBA" id="ARBA00001113"/>
    </source>
</evidence>
<protein>
    <recommendedName>
        <fullName evidence="3">phosphoenolpyruvate--glycerone phosphotransferase</fullName>
        <ecNumber evidence="3">2.7.1.121</ecNumber>
    </recommendedName>
</protein>
<dbReference type="EMBL" id="QENU01000008">
    <property type="protein sequence ID" value="PVX33423.1"/>
    <property type="molecule type" value="Genomic_DNA"/>
</dbReference>
<gene>
    <name evidence="7" type="ORF">C8D76_1086</name>
</gene>
<keyword evidence="7" id="KW-0418">Kinase</keyword>
<sequence length="136" mass="13726">MVNLVLVSHSEKLAQGVAEITRQMAGDGCKITVAAGIDDSENPIGTDAVKIMTAIEDVYSADGVIIFVDLGSAILSAETAIDLLDADMAKNVVISYAALVEGAFAAAVSASSGDDLQTVLAEANAAAGLKLEQAGT</sequence>
<evidence type="ECO:0000313" key="8">
    <source>
        <dbReference type="Proteomes" id="UP000245909"/>
    </source>
</evidence>
<dbReference type="InterPro" id="IPR036662">
    <property type="entry name" value="PTS_EIIA_man-typ_sf"/>
</dbReference>
<keyword evidence="4" id="KW-0808">Transferase</keyword>
<dbReference type="AlphaFoldDB" id="A0A2U0SPZ0"/>
<dbReference type="SUPFAM" id="SSF53062">
    <property type="entry name" value="PTS system fructose IIA component-like"/>
    <property type="match status" value="1"/>
</dbReference>
<comment type="function">
    <text evidence="2">Component of the dihydroxyacetone kinase complex, which is responsible for the phosphoenolpyruvate (PEP)-dependent phosphorylation of dihydroxyacetone. DhaM serves as the phosphoryl donor. Is phosphorylated by phosphoenolpyruvate in an EI- and HPr-dependent reaction, and a phosphorelay system on histidine residues finally leads to phosphoryl transfer to DhaL and dihydroxyacetone.</text>
</comment>
<dbReference type="GO" id="GO:0047324">
    <property type="term" value="F:phosphoenolpyruvate-glycerone phosphotransferase activity"/>
    <property type="evidence" value="ECO:0007669"/>
    <property type="project" value="UniProtKB-EC"/>
</dbReference>
<evidence type="ECO:0000313" key="7">
    <source>
        <dbReference type="EMBL" id="PVX33423.1"/>
    </source>
</evidence>
<proteinExistence type="predicted"/>